<keyword evidence="3" id="KW-0808">Transferase</keyword>
<name>U4UH01_DENPD</name>
<evidence type="ECO:0000256" key="7">
    <source>
        <dbReference type="ARBA" id="ARBA00023136"/>
    </source>
</evidence>
<dbReference type="Gene3D" id="3.90.550.50">
    <property type="match status" value="1"/>
</dbReference>
<accession>U4UH01</accession>
<dbReference type="AlphaFoldDB" id="U4UH01"/>
<gene>
    <name evidence="9" type="ORF">D910_08967</name>
</gene>
<comment type="subcellular location">
    <subcellularLocation>
        <location evidence="1">Membrane</location>
        <topology evidence="1">Single-pass type II membrane protein</topology>
    </subcellularLocation>
</comment>
<dbReference type="Pfam" id="PF02434">
    <property type="entry name" value="Fringe"/>
    <property type="match status" value="1"/>
</dbReference>
<dbReference type="GO" id="GO:0016757">
    <property type="term" value="F:glycosyltransferase activity"/>
    <property type="evidence" value="ECO:0007669"/>
    <property type="project" value="UniProtKB-KW"/>
</dbReference>
<protein>
    <recommendedName>
        <fullName evidence="8">Fringe-like glycosyltransferase domain-containing protein</fullName>
    </recommendedName>
</protein>
<dbReference type="InterPro" id="IPR003378">
    <property type="entry name" value="Fringe-like_glycosylTrfase"/>
</dbReference>
<keyword evidence="4" id="KW-0812">Transmembrane</keyword>
<evidence type="ECO:0000256" key="3">
    <source>
        <dbReference type="ARBA" id="ARBA00022679"/>
    </source>
</evidence>
<dbReference type="Proteomes" id="UP000030742">
    <property type="component" value="Unassembled WGS sequence"/>
</dbReference>
<keyword evidence="2" id="KW-0328">Glycosyltransferase</keyword>
<evidence type="ECO:0000256" key="1">
    <source>
        <dbReference type="ARBA" id="ARBA00004606"/>
    </source>
</evidence>
<dbReference type="STRING" id="77166.U4UH01"/>
<dbReference type="EMBL" id="KB632293">
    <property type="protein sequence ID" value="ERL91638.1"/>
    <property type="molecule type" value="Genomic_DNA"/>
</dbReference>
<evidence type="ECO:0000259" key="8">
    <source>
        <dbReference type="Pfam" id="PF02434"/>
    </source>
</evidence>
<evidence type="ECO:0000256" key="5">
    <source>
        <dbReference type="ARBA" id="ARBA00022968"/>
    </source>
</evidence>
<reference evidence="9 10" key="1">
    <citation type="journal article" date="2013" name="Genome Biol.">
        <title>Draft genome of the mountain pine beetle, Dendroctonus ponderosae Hopkins, a major forest pest.</title>
        <authorList>
            <person name="Keeling C.I."/>
            <person name="Yuen M.M."/>
            <person name="Liao N.Y."/>
            <person name="Docking T.R."/>
            <person name="Chan S.K."/>
            <person name="Taylor G.A."/>
            <person name="Palmquist D.L."/>
            <person name="Jackman S.D."/>
            <person name="Nguyen A."/>
            <person name="Li M."/>
            <person name="Henderson H."/>
            <person name="Janes J.K."/>
            <person name="Zhao Y."/>
            <person name="Pandoh P."/>
            <person name="Moore R."/>
            <person name="Sperling F.A."/>
            <person name="Huber D.P."/>
            <person name="Birol I."/>
            <person name="Jones S.J."/>
            <person name="Bohlmann J."/>
        </authorList>
    </citation>
    <scope>NUCLEOTIDE SEQUENCE</scope>
</reference>
<evidence type="ECO:0000313" key="10">
    <source>
        <dbReference type="Proteomes" id="UP000030742"/>
    </source>
</evidence>
<keyword evidence="7" id="KW-0472">Membrane</keyword>
<sequence length="114" mass="13109">MILGERYRFGPQGFDYPTGGAGTLINRRALKILAKKCSCPRPDAPDDMVLGKCIQDFQIVFVHARPQDYAPDRLATDDAVTFHKHWMIDPVQVYQRWFLAEDQQLQVGPFRTEL</sequence>
<keyword evidence="5" id="KW-0735">Signal-anchor</keyword>
<dbReference type="GO" id="GO:0016020">
    <property type="term" value="C:membrane"/>
    <property type="evidence" value="ECO:0007669"/>
    <property type="project" value="UniProtKB-SubCell"/>
</dbReference>
<evidence type="ECO:0000313" key="9">
    <source>
        <dbReference type="EMBL" id="ERL91638.1"/>
    </source>
</evidence>
<organism evidence="9 10">
    <name type="scientific">Dendroctonus ponderosae</name>
    <name type="common">Mountain pine beetle</name>
    <dbReference type="NCBI Taxonomy" id="77166"/>
    <lineage>
        <taxon>Eukaryota</taxon>
        <taxon>Metazoa</taxon>
        <taxon>Ecdysozoa</taxon>
        <taxon>Arthropoda</taxon>
        <taxon>Hexapoda</taxon>
        <taxon>Insecta</taxon>
        <taxon>Pterygota</taxon>
        <taxon>Neoptera</taxon>
        <taxon>Endopterygota</taxon>
        <taxon>Coleoptera</taxon>
        <taxon>Polyphaga</taxon>
        <taxon>Cucujiformia</taxon>
        <taxon>Curculionidae</taxon>
        <taxon>Scolytinae</taxon>
        <taxon>Dendroctonus</taxon>
    </lineage>
</organism>
<feature type="domain" description="Fringe-like glycosyltransferase" evidence="8">
    <location>
        <begin position="12"/>
        <end position="97"/>
    </location>
</feature>
<proteinExistence type="predicted"/>
<evidence type="ECO:0000256" key="6">
    <source>
        <dbReference type="ARBA" id="ARBA00022989"/>
    </source>
</evidence>
<keyword evidence="6" id="KW-1133">Transmembrane helix</keyword>
<evidence type="ECO:0000256" key="4">
    <source>
        <dbReference type="ARBA" id="ARBA00022692"/>
    </source>
</evidence>
<evidence type="ECO:0000256" key="2">
    <source>
        <dbReference type="ARBA" id="ARBA00022676"/>
    </source>
</evidence>